<dbReference type="RefSeq" id="WP_406699180.1">
    <property type="nucleotide sequence ID" value="NZ_CP155447.1"/>
</dbReference>
<proteinExistence type="predicted"/>
<gene>
    <name evidence="2" type="ORF">V5E97_09915</name>
</gene>
<accession>A0AAU7CMK4</accession>
<organism evidence="2">
    <name type="scientific">Singulisphaera sp. Ch08</name>
    <dbReference type="NCBI Taxonomy" id="3120278"/>
    <lineage>
        <taxon>Bacteria</taxon>
        <taxon>Pseudomonadati</taxon>
        <taxon>Planctomycetota</taxon>
        <taxon>Planctomycetia</taxon>
        <taxon>Isosphaerales</taxon>
        <taxon>Isosphaeraceae</taxon>
        <taxon>Singulisphaera</taxon>
    </lineage>
</organism>
<dbReference type="AlphaFoldDB" id="A0AAU7CMK4"/>
<protein>
    <submittedName>
        <fullName evidence="2">Uncharacterized protein</fullName>
    </submittedName>
</protein>
<feature type="region of interest" description="Disordered" evidence="1">
    <location>
        <begin position="1"/>
        <end position="70"/>
    </location>
</feature>
<evidence type="ECO:0000313" key="2">
    <source>
        <dbReference type="EMBL" id="XBH06330.1"/>
    </source>
</evidence>
<name>A0AAU7CMK4_9BACT</name>
<sequence>MTAAHFGSGGSGRTGSQDATQEGGASVPLASFSQGKAGRVNPRVPRVSRLPHRSCNPSLRGTLDSLTRPGLGSLPECSTRRMTCGQSQCLGGPVDSLDDQFGVKALSDKLGYPLGQTFHDIV</sequence>
<dbReference type="EMBL" id="CP155447">
    <property type="protein sequence ID" value="XBH06330.1"/>
    <property type="molecule type" value="Genomic_DNA"/>
</dbReference>
<reference evidence="2" key="1">
    <citation type="submission" date="2024-05" db="EMBL/GenBank/DDBJ databases">
        <title>Planctomycetes of the genus Singulisphaera possess chitinolytic capabilities.</title>
        <authorList>
            <person name="Ivanova A."/>
        </authorList>
    </citation>
    <scope>NUCLEOTIDE SEQUENCE</scope>
    <source>
        <strain evidence="2">Ch08T</strain>
    </source>
</reference>
<evidence type="ECO:0000256" key="1">
    <source>
        <dbReference type="SAM" id="MobiDB-lite"/>
    </source>
</evidence>